<dbReference type="InterPro" id="IPR036388">
    <property type="entry name" value="WH-like_DNA-bd_sf"/>
</dbReference>
<dbReference type="PROSITE" id="PS00374">
    <property type="entry name" value="MGMT"/>
    <property type="match status" value="1"/>
</dbReference>
<dbReference type="InterPro" id="IPR014048">
    <property type="entry name" value="MethylDNA_cys_MeTrfase_DNA-bd"/>
</dbReference>
<dbReference type="GO" id="GO:0006281">
    <property type="term" value="P:DNA repair"/>
    <property type="evidence" value="ECO:0007669"/>
    <property type="project" value="UniProtKB-KW"/>
</dbReference>
<dbReference type="CDD" id="cd06445">
    <property type="entry name" value="ATase"/>
    <property type="match status" value="1"/>
</dbReference>
<dbReference type="InterPro" id="IPR001497">
    <property type="entry name" value="MethylDNA_cys_MeTrfase_AS"/>
</dbReference>
<dbReference type="KEGG" id="nhy:JQS43_20340"/>
<feature type="domain" description="Methylated-DNA-[protein]-cysteine S-methyltransferase DNA binding" evidence="9">
    <location>
        <begin position="75"/>
        <end position="154"/>
    </location>
</feature>
<dbReference type="PANTHER" id="PTHR10815">
    <property type="entry name" value="METHYLATED-DNA--PROTEIN-CYSTEINE METHYLTRANSFERASE"/>
    <property type="match status" value="1"/>
</dbReference>
<dbReference type="PANTHER" id="PTHR10815:SF13">
    <property type="entry name" value="METHYLATED-DNA--PROTEIN-CYSTEINE METHYLTRANSFERASE"/>
    <property type="match status" value="1"/>
</dbReference>
<dbReference type="GO" id="GO:0032259">
    <property type="term" value="P:methylation"/>
    <property type="evidence" value="ECO:0007669"/>
    <property type="project" value="UniProtKB-KW"/>
</dbReference>
<evidence type="ECO:0000313" key="11">
    <source>
        <dbReference type="Proteomes" id="UP000662857"/>
    </source>
</evidence>
<gene>
    <name evidence="10" type="ORF">JQS43_20340</name>
</gene>
<dbReference type="AlphaFoldDB" id="A0A895YH74"/>
<dbReference type="Gene3D" id="1.10.10.10">
    <property type="entry name" value="Winged helix-like DNA-binding domain superfamily/Winged helix DNA-binding domain"/>
    <property type="match status" value="1"/>
</dbReference>
<evidence type="ECO:0000256" key="3">
    <source>
        <dbReference type="ARBA" id="ARBA00011918"/>
    </source>
</evidence>
<evidence type="ECO:0000256" key="6">
    <source>
        <dbReference type="ARBA" id="ARBA00022763"/>
    </source>
</evidence>
<keyword evidence="7" id="KW-0234">DNA repair</keyword>
<organism evidence="10 11">
    <name type="scientific">Natronosporangium hydrolyticum</name>
    <dbReference type="NCBI Taxonomy" id="2811111"/>
    <lineage>
        <taxon>Bacteria</taxon>
        <taxon>Bacillati</taxon>
        <taxon>Actinomycetota</taxon>
        <taxon>Actinomycetes</taxon>
        <taxon>Micromonosporales</taxon>
        <taxon>Micromonosporaceae</taxon>
        <taxon>Natronosporangium</taxon>
    </lineage>
</organism>
<name>A0A895YH74_9ACTN</name>
<evidence type="ECO:0000259" key="9">
    <source>
        <dbReference type="Pfam" id="PF01035"/>
    </source>
</evidence>
<evidence type="ECO:0000256" key="4">
    <source>
        <dbReference type="ARBA" id="ARBA00022603"/>
    </source>
</evidence>
<dbReference type="FunFam" id="1.10.10.10:FF:000214">
    <property type="entry name" value="Methylated-DNA--protein-cysteine methyltransferase"/>
    <property type="match status" value="1"/>
</dbReference>
<reference evidence="10" key="1">
    <citation type="submission" date="2021-02" db="EMBL/GenBank/DDBJ databases">
        <title>Natrosporangium hydrolyticum gen. nov., sp. nov, a haloalkaliphilic actinobacterium from a soda solonchak soil.</title>
        <authorList>
            <person name="Sorokin D.Y."/>
            <person name="Khijniak T.V."/>
            <person name="Zakharycheva A.P."/>
            <person name="Boueva O.V."/>
            <person name="Ariskina E.V."/>
            <person name="Hahnke R.L."/>
            <person name="Bunk B."/>
            <person name="Sproer C."/>
            <person name="Schumann P."/>
            <person name="Evtushenko L.I."/>
            <person name="Kublanov I.V."/>
        </authorList>
    </citation>
    <scope>NUCLEOTIDE SEQUENCE</scope>
    <source>
        <strain evidence="10">DSM 106523</strain>
    </source>
</reference>
<dbReference type="NCBIfam" id="TIGR00589">
    <property type="entry name" value="ogt"/>
    <property type="match status" value="1"/>
</dbReference>
<comment type="catalytic activity">
    <reaction evidence="8">
        <text>a 6-O-methyl-2'-deoxyguanosine in DNA + L-cysteinyl-[protein] = S-methyl-L-cysteinyl-[protein] + a 2'-deoxyguanosine in DNA</text>
        <dbReference type="Rhea" id="RHEA:24000"/>
        <dbReference type="Rhea" id="RHEA-COMP:10131"/>
        <dbReference type="Rhea" id="RHEA-COMP:10132"/>
        <dbReference type="Rhea" id="RHEA-COMP:11367"/>
        <dbReference type="Rhea" id="RHEA-COMP:11368"/>
        <dbReference type="ChEBI" id="CHEBI:29950"/>
        <dbReference type="ChEBI" id="CHEBI:82612"/>
        <dbReference type="ChEBI" id="CHEBI:85445"/>
        <dbReference type="ChEBI" id="CHEBI:85448"/>
        <dbReference type="EC" id="2.1.1.63"/>
    </reaction>
</comment>
<comment type="catalytic activity">
    <reaction evidence="1">
        <text>a 4-O-methyl-thymidine in DNA + L-cysteinyl-[protein] = a thymidine in DNA + S-methyl-L-cysteinyl-[protein]</text>
        <dbReference type="Rhea" id="RHEA:53428"/>
        <dbReference type="Rhea" id="RHEA-COMP:10131"/>
        <dbReference type="Rhea" id="RHEA-COMP:10132"/>
        <dbReference type="Rhea" id="RHEA-COMP:13555"/>
        <dbReference type="Rhea" id="RHEA-COMP:13556"/>
        <dbReference type="ChEBI" id="CHEBI:29950"/>
        <dbReference type="ChEBI" id="CHEBI:82612"/>
        <dbReference type="ChEBI" id="CHEBI:137386"/>
        <dbReference type="ChEBI" id="CHEBI:137387"/>
        <dbReference type="EC" id="2.1.1.63"/>
    </reaction>
</comment>
<dbReference type="SUPFAM" id="SSF46767">
    <property type="entry name" value="Methylated DNA-protein cysteine methyltransferase, C-terminal domain"/>
    <property type="match status" value="1"/>
</dbReference>
<dbReference type="GO" id="GO:0003908">
    <property type="term" value="F:methylated-DNA-[protein]-cysteine S-methyltransferase activity"/>
    <property type="evidence" value="ECO:0007669"/>
    <property type="project" value="UniProtKB-EC"/>
</dbReference>
<evidence type="ECO:0000256" key="8">
    <source>
        <dbReference type="ARBA" id="ARBA00049348"/>
    </source>
</evidence>
<keyword evidence="11" id="KW-1185">Reference proteome</keyword>
<evidence type="ECO:0000256" key="1">
    <source>
        <dbReference type="ARBA" id="ARBA00001286"/>
    </source>
</evidence>
<dbReference type="EMBL" id="CP070499">
    <property type="protein sequence ID" value="QSB13876.1"/>
    <property type="molecule type" value="Genomic_DNA"/>
</dbReference>
<accession>A0A895YH74</accession>
<dbReference type="Pfam" id="PF01035">
    <property type="entry name" value="DNA_binding_1"/>
    <property type="match status" value="1"/>
</dbReference>
<comment type="similarity">
    <text evidence="2">Belongs to the MGMT family.</text>
</comment>
<dbReference type="Proteomes" id="UP000662857">
    <property type="component" value="Chromosome"/>
</dbReference>
<protein>
    <recommendedName>
        <fullName evidence="3">methylated-DNA--[protein]-cysteine S-methyltransferase</fullName>
        <ecNumber evidence="3">2.1.1.63</ecNumber>
    </recommendedName>
</protein>
<dbReference type="InterPro" id="IPR036217">
    <property type="entry name" value="MethylDNA_cys_MeTrfase_DNAb"/>
</dbReference>
<sequence>MNHTTIDTPAGPLTIAVTEPGVVCRAVFSSADHALFRESTYQADLGDVSKAVYAYLEGDLSVLDEVAVRPQPAGEFHTEVRRVLRSVPPGRPITYTALAAQTGRPSAVRAAANACARNDVALFVPCHRVIRGDGGLGGYLWGLDVKRWLLEHEGLAPGRI</sequence>
<keyword evidence="5" id="KW-0808">Transferase</keyword>
<evidence type="ECO:0000313" key="10">
    <source>
        <dbReference type="EMBL" id="QSB13876.1"/>
    </source>
</evidence>
<evidence type="ECO:0000256" key="2">
    <source>
        <dbReference type="ARBA" id="ARBA00008711"/>
    </source>
</evidence>
<keyword evidence="4" id="KW-0489">Methyltransferase</keyword>
<keyword evidence="6" id="KW-0227">DNA damage</keyword>
<evidence type="ECO:0000256" key="5">
    <source>
        <dbReference type="ARBA" id="ARBA00022679"/>
    </source>
</evidence>
<dbReference type="RefSeq" id="WP_239675988.1">
    <property type="nucleotide sequence ID" value="NZ_CP070499.1"/>
</dbReference>
<dbReference type="EC" id="2.1.1.63" evidence="3"/>
<evidence type="ECO:0000256" key="7">
    <source>
        <dbReference type="ARBA" id="ARBA00023204"/>
    </source>
</evidence>
<proteinExistence type="inferred from homology"/>